<proteinExistence type="predicted"/>
<keyword evidence="2" id="KW-1185">Reference proteome</keyword>
<evidence type="ECO:0000313" key="2">
    <source>
        <dbReference type="Proteomes" id="UP000018936"/>
    </source>
</evidence>
<reference evidence="1 2" key="1">
    <citation type="journal article" date="2013" name="Proc. Natl. Acad. Sci. U.S.A.">
        <title>The king cobra genome reveals dynamic gene evolution and adaptation in the snake venom system.</title>
        <authorList>
            <person name="Vonk F.J."/>
            <person name="Casewell N.R."/>
            <person name="Henkel C.V."/>
            <person name="Heimberg A.M."/>
            <person name="Jansen H.J."/>
            <person name="McCleary R.J."/>
            <person name="Kerkkamp H.M."/>
            <person name="Vos R.A."/>
            <person name="Guerreiro I."/>
            <person name="Calvete J.J."/>
            <person name="Wuster W."/>
            <person name="Woods A.E."/>
            <person name="Logan J.M."/>
            <person name="Harrison R.A."/>
            <person name="Castoe T.A."/>
            <person name="de Koning A.P."/>
            <person name="Pollock D.D."/>
            <person name="Yandell M."/>
            <person name="Calderon D."/>
            <person name="Renjifo C."/>
            <person name="Currier R.B."/>
            <person name="Salgado D."/>
            <person name="Pla D."/>
            <person name="Sanz L."/>
            <person name="Hyder A.S."/>
            <person name="Ribeiro J.M."/>
            <person name="Arntzen J.W."/>
            <person name="van den Thillart G.E."/>
            <person name="Boetzer M."/>
            <person name="Pirovano W."/>
            <person name="Dirks R.P."/>
            <person name="Spaink H.P."/>
            <person name="Duboule D."/>
            <person name="McGlinn E."/>
            <person name="Kini R.M."/>
            <person name="Richardson M.K."/>
        </authorList>
    </citation>
    <scope>NUCLEOTIDE SEQUENCE</scope>
    <source>
        <tissue evidence="1">Blood</tissue>
    </source>
</reference>
<organism evidence="1 2">
    <name type="scientific">Ophiophagus hannah</name>
    <name type="common">King cobra</name>
    <name type="synonym">Naja hannah</name>
    <dbReference type="NCBI Taxonomy" id="8665"/>
    <lineage>
        <taxon>Eukaryota</taxon>
        <taxon>Metazoa</taxon>
        <taxon>Chordata</taxon>
        <taxon>Craniata</taxon>
        <taxon>Vertebrata</taxon>
        <taxon>Euteleostomi</taxon>
        <taxon>Lepidosauria</taxon>
        <taxon>Squamata</taxon>
        <taxon>Bifurcata</taxon>
        <taxon>Unidentata</taxon>
        <taxon>Episquamata</taxon>
        <taxon>Toxicofera</taxon>
        <taxon>Serpentes</taxon>
        <taxon>Colubroidea</taxon>
        <taxon>Elapidae</taxon>
        <taxon>Elapinae</taxon>
        <taxon>Ophiophagus</taxon>
    </lineage>
</organism>
<feature type="non-terminal residue" evidence="1">
    <location>
        <position position="1"/>
    </location>
</feature>
<accession>V8NYP5</accession>
<name>V8NYP5_OPHHA</name>
<protein>
    <submittedName>
        <fullName evidence="1">Uncharacterized protein</fullName>
    </submittedName>
</protein>
<dbReference type="Proteomes" id="UP000018936">
    <property type="component" value="Unassembled WGS sequence"/>
</dbReference>
<gene>
    <name evidence="1" type="ORF">L345_06832</name>
</gene>
<dbReference type="EMBL" id="AZIM01001312">
    <property type="protein sequence ID" value="ETE67379.1"/>
    <property type="molecule type" value="Genomic_DNA"/>
</dbReference>
<evidence type="ECO:0000313" key="1">
    <source>
        <dbReference type="EMBL" id="ETE67379.1"/>
    </source>
</evidence>
<comment type="caution">
    <text evidence="1">The sequence shown here is derived from an EMBL/GenBank/DDBJ whole genome shotgun (WGS) entry which is preliminary data.</text>
</comment>
<dbReference type="AlphaFoldDB" id="V8NYP5"/>
<sequence>MWLLSLGKIQAFQPGGKLAQLPLVEEYQTREKSTGAHRKQAMILMTLIWEAKLRNEKMEGGGCFIQFSQVGVLVFTMPCRRSSLRLSRIVSKLSCNRFCWSATFSWRLRIQRSKARRRYITNIAGKYDKYTVDACPDKDET</sequence>